<gene>
    <name evidence="1" type="ORF">HPB49_018842</name>
</gene>
<dbReference type="EMBL" id="CM023480">
    <property type="protein sequence ID" value="KAH7971114.1"/>
    <property type="molecule type" value="Genomic_DNA"/>
</dbReference>
<keyword evidence="2" id="KW-1185">Reference proteome</keyword>
<evidence type="ECO:0000313" key="2">
    <source>
        <dbReference type="Proteomes" id="UP000821865"/>
    </source>
</evidence>
<evidence type="ECO:0000313" key="1">
    <source>
        <dbReference type="EMBL" id="KAH7971114.1"/>
    </source>
</evidence>
<protein>
    <submittedName>
        <fullName evidence="1">Uncharacterized protein</fullName>
    </submittedName>
</protein>
<dbReference type="Proteomes" id="UP000821865">
    <property type="component" value="Chromosome 11"/>
</dbReference>
<accession>A0ACB8DKK5</accession>
<comment type="caution">
    <text evidence="1">The sequence shown here is derived from an EMBL/GenBank/DDBJ whole genome shotgun (WGS) entry which is preliminary data.</text>
</comment>
<name>A0ACB8DKK5_DERSI</name>
<proteinExistence type="predicted"/>
<reference evidence="1" key="1">
    <citation type="submission" date="2020-05" db="EMBL/GenBank/DDBJ databases">
        <title>Large-scale comparative analyses of tick genomes elucidate their genetic diversity and vector capacities.</title>
        <authorList>
            <person name="Jia N."/>
            <person name="Wang J."/>
            <person name="Shi W."/>
            <person name="Du L."/>
            <person name="Sun Y."/>
            <person name="Zhan W."/>
            <person name="Jiang J."/>
            <person name="Wang Q."/>
            <person name="Zhang B."/>
            <person name="Ji P."/>
            <person name="Sakyi L.B."/>
            <person name="Cui X."/>
            <person name="Yuan T."/>
            <person name="Jiang B."/>
            <person name="Yang W."/>
            <person name="Lam T.T.-Y."/>
            <person name="Chang Q."/>
            <person name="Ding S."/>
            <person name="Wang X."/>
            <person name="Zhu J."/>
            <person name="Ruan X."/>
            <person name="Zhao L."/>
            <person name="Wei J."/>
            <person name="Que T."/>
            <person name="Du C."/>
            <person name="Cheng J."/>
            <person name="Dai P."/>
            <person name="Han X."/>
            <person name="Huang E."/>
            <person name="Gao Y."/>
            <person name="Liu J."/>
            <person name="Shao H."/>
            <person name="Ye R."/>
            <person name="Li L."/>
            <person name="Wei W."/>
            <person name="Wang X."/>
            <person name="Wang C."/>
            <person name="Yang T."/>
            <person name="Huo Q."/>
            <person name="Li W."/>
            <person name="Guo W."/>
            <person name="Chen H."/>
            <person name="Zhou L."/>
            <person name="Ni X."/>
            <person name="Tian J."/>
            <person name="Zhou Y."/>
            <person name="Sheng Y."/>
            <person name="Liu T."/>
            <person name="Pan Y."/>
            <person name="Xia L."/>
            <person name="Li J."/>
            <person name="Zhao F."/>
            <person name="Cao W."/>
        </authorList>
    </citation>
    <scope>NUCLEOTIDE SEQUENCE</scope>
    <source>
        <strain evidence="1">Dsil-2018</strain>
    </source>
</reference>
<sequence length="135" mass="15332">MQRLSSVLGRSDGGVLEQSIFGRILDEGKLQLPQDLPLPNTALSAPCSFIGDDVFQLRIDFMRPYPGRGLEARKKIFNYRISRARCAENAFGILVTRWRILERAMRKRPENVEQAVKVCVLSNFLMNARTGSDNF</sequence>
<organism evidence="1 2">
    <name type="scientific">Dermacentor silvarum</name>
    <name type="common">Tick</name>
    <dbReference type="NCBI Taxonomy" id="543639"/>
    <lineage>
        <taxon>Eukaryota</taxon>
        <taxon>Metazoa</taxon>
        <taxon>Ecdysozoa</taxon>
        <taxon>Arthropoda</taxon>
        <taxon>Chelicerata</taxon>
        <taxon>Arachnida</taxon>
        <taxon>Acari</taxon>
        <taxon>Parasitiformes</taxon>
        <taxon>Ixodida</taxon>
        <taxon>Ixodoidea</taxon>
        <taxon>Ixodidae</taxon>
        <taxon>Rhipicephalinae</taxon>
        <taxon>Dermacentor</taxon>
    </lineage>
</organism>